<accession>A0A8H7PMB0</accession>
<protein>
    <recommendedName>
        <fullName evidence="1">UmuC domain-containing protein</fullName>
    </recommendedName>
</protein>
<gene>
    <name evidence="2" type="ORF">INT44_000568</name>
</gene>
<dbReference type="PROSITE" id="PS50173">
    <property type="entry name" value="UMUC"/>
    <property type="match status" value="1"/>
</dbReference>
<dbReference type="InterPro" id="IPR001126">
    <property type="entry name" value="UmuC"/>
</dbReference>
<dbReference type="GO" id="GO:0003887">
    <property type="term" value="F:DNA-directed DNA polymerase activity"/>
    <property type="evidence" value="ECO:0007669"/>
    <property type="project" value="TreeGrafter"/>
</dbReference>
<keyword evidence="3" id="KW-1185">Reference proteome</keyword>
<comment type="caution">
    <text evidence="2">The sequence shown here is derived from an EMBL/GenBank/DDBJ whole genome shotgun (WGS) entry which is preliminary data.</text>
</comment>
<name>A0A8H7PMB0_9FUNG</name>
<dbReference type="Gene3D" id="3.30.1490.100">
    <property type="entry name" value="DNA polymerase, Y-family, little finger domain"/>
    <property type="match status" value="1"/>
</dbReference>
<dbReference type="PANTHER" id="PTHR46404">
    <property type="entry name" value="DNA POLYMERASE IOTA"/>
    <property type="match status" value="1"/>
</dbReference>
<dbReference type="InterPro" id="IPR043502">
    <property type="entry name" value="DNA/RNA_pol_sf"/>
</dbReference>
<dbReference type="InterPro" id="IPR043128">
    <property type="entry name" value="Rev_trsase/Diguanyl_cyclase"/>
</dbReference>
<dbReference type="Pfam" id="PF00817">
    <property type="entry name" value="IMS"/>
    <property type="match status" value="1"/>
</dbReference>
<feature type="domain" description="UmuC" evidence="1">
    <location>
        <begin position="11"/>
        <end position="258"/>
    </location>
</feature>
<dbReference type="Proteomes" id="UP000612746">
    <property type="component" value="Unassembled WGS sequence"/>
</dbReference>
<dbReference type="GO" id="GO:0003684">
    <property type="term" value="F:damaged DNA binding"/>
    <property type="evidence" value="ECO:0007669"/>
    <property type="project" value="InterPro"/>
</dbReference>
<sequence length="628" mass="71108">MSSSVNDQRVIIQTDIDFFYGQVEELENPALKGQPFGVQQKHIIVTCNYIARGKGVRKLQLLGDALKACPELAIVNGEDLARYRVASKGIFHLVRSLVTGQKVERLGLDELFIDVTDMMEAHLTELGWNGDPDSTTVLDQIQTFRIPSNGQSFTYNPYNWIGFKIDNDGDRMSQSSQSQERLSWRTIKYHAASHLAAFIRNQIKERLGFTCSAGIATSKIFSKLAADIHKPNEQTLLCPDKYADFLEPLHIRKIMGIGYQASRTLCKKLGLMKDENQANEEDTLDDVDEAAQEGEAWYLPELTVSYVQQHCTLQQFLEWFGDRHGPVLWDLIHGIDTAQVIPTPLIPSQISIEDSFRVCKTMADATSRLHDLAIDFIKRLEVELRVKDEFVKYPTTLRLTTRNRGLNEDGTWRDSKGVRDTRISKSSRMPVDVFDLSRSIAERANALVEQSLLPMLRHLVKEPFALTLLNIAAAHLSTKRPAISIQNLFAKGKSALEHLPLRPDDIDESTWSDLPLDIQREIAQHHRSPTHDHDNISKIEETSFTSTTINTGPPTTTPPLPLLKRKRSNEEVDYDDDTGFAPSDYESMVLLGDGDETWDTCSICGKAMFTWGMQAHRLYHEKEARNQD</sequence>
<dbReference type="PANTHER" id="PTHR46404:SF1">
    <property type="entry name" value="DNA POLYMERASE IOTA"/>
    <property type="match status" value="1"/>
</dbReference>
<evidence type="ECO:0000259" key="1">
    <source>
        <dbReference type="PROSITE" id="PS50173"/>
    </source>
</evidence>
<dbReference type="FunFam" id="3.40.1170.60:FF:000006">
    <property type="entry name" value="DNA polymerase iota"/>
    <property type="match status" value="1"/>
</dbReference>
<organism evidence="2 3">
    <name type="scientific">Umbelopsis vinacea</name>
    <dbReference type="NCBI Taxonomy" id="44442"/>
    <lineage>
        <taxon>Eukaryota</taxon>
        <taxon>Fungi</taxon>
        <taxon>Fungi incertae sedis</taxon>
        <taxon>Mucoromycota</taxon>
        <taxon>Mucoromycotina</taxon>
        <taxon>Umbelopsidomycetes</taxon>
        <taxon>Umbelopsidales</taxon>
        <taxon>Umbelopsidaceae</taxon>
        <taxon>Umbelopsis</taxon>
    </lineage>
</organism>
<proteinExistence type="predicted"/>
<dbReference type="InterPro" id="IPR036775">
    <property type="entry name" value="DNA_pol_Y-fam_lit_finger_sf"/>
</dbReference>
<dbReference type="OrthoDB" id="447129at2759"/>
<dbReference type="PIRSF" id="PIRSF036603">
    <property type="entry name" value="DPol_eta"/>
    <property type="match status" value="1"/>
</dbReference>
<dbReference type="AlphaFoldDB" id="A0A8H7PMB0"/>
<dbReference type="EMBL" id="JAEPRA010000014">
    <property type="protein sequence ID" value="KAG2176089.1"/>
    <property type="molecule type" value="Genomic_DNA"/>
</dbReference>
<dbReference type="Gene3D" id="3.40.1170.60">
    <property type="match status" value="1"/>
</dbReference>
<reference evidence="2" key="1">
    <citation type="submission" date="2020-12" db="EMBL/GenBank/DDBJ databases">
        <title>Metabolic potential, ecology and presence of endohyphal bacteria is reflected in genomic diversity of Mucoromycotina.</title>
        <authorList>
            <person name="Muszewska A."/>
            <person name="Okrasinska A."/>
            <person name="Steczkiewicz K."/>
            <person name="Drgas O."/>
            <person name="Orlowska M."/>
            <person name="Perlinska-Lenart U."/>
            <person name="Aleksandrzak-Piekarczyk T."/>
            <person name="Szatraj K."/>
            <person name="Zielenkiewicz U."/>
            <person name="Pilsyk S."/>
            <person name="Malc E."/>
            <person name="Mieczkowski P."/>
            <person name="Kruszewska J.S."/>
            <person name="Biernat P."/>
            <person name="Pawlowska J."/>
        </authorList>
    </citation>
    <scope>NUCLEOTIDE SEQUENCE</scope>
    <source>
        <strain evidence="2">WA0000051536</strain>
    </source>
</reference>
<evidence type="ECO:0000313" key="3">
    <source>
        <dbReference type="Proteomes" id="UP000612746"/>
    </source>
</evidence>
<evidence type="ECO:0000313" key="2">
    <source>
        <dbReference type="EMBL" id="KAG2176089.1"/>
    </source>
</evidence>
<dbReference type="GO" id="GO:0006281">
    <property type="term" value="P:DNA repair"/>
    <property type="evidence" value="ECO:0007669"/>
    <property type="project" value="InterPro"/>
</dbReference>
<dbReference type="SUPFAM" id="SSF56672">
    <property type="entry name" value="DNA/RNA polymerases"/>
    <property type="match status" value="1"/>
</dbReference>
<dbReference type="GO" id="GO:0070987">
    <property type="term" value="P:error-free translesion synthesis"/>
    <property type="evidence" value="ECO:0007669"/>
    <property type="project" value="UniProtKB-ARBA"/>
</dbReference>
<dbReference type="Gene3D" id="3.30.70.270">
    <property type="match status" value="1"/>
</dbReference>